<dbReference type="AlphaFoldDB" id="A0A9P4QWY1"/>
<proteinExistence type="predicted"/>
<dbReference type="InterPro" id="IPR014710">
    <property type="entry name" value="RmlC-like_jellyroll"/>
</dbReference>
<gene>
    <name evidence="1" type="ORF">EJ04DRAFT_513552</name>
</gene>
<dbReference type="EMBL" id="ML996168">
    <property type="protein sequence ID" value="KAF2733015.1"/>
    <property type="molecule type" value="Genomic_DNA"/>
</dbReference>
<evidence type="ECO:0000313" key="2">
    <source>
        <dbReference type="Proteomes" id="UP000799444"/>
    </source>
</evidence>
<dbReference type="InterPro" id="IPR011051">
    <property type="entry name" value="RmlC_Cupin_sf"/>
</dbReference>
<keyword evidence="2" id="KW-1185">Reference proteome</keyword>
<dbReference type="InterPro" id="IPR047121">
    <property type="entry name" value="YjiB-like"/>
</dbReference>
<dbReference type="PANTHER" id="PTHR36448">
    <property type="entry name" value="BLR7373 PROTEIN"/>
    <property type="match status" value="1"/>
</dbReference>
<sequence>MVQVKTYALPPTDLIPNSPHVLIHYPRLLEDLVKSPSFTPSAIYDTFARNGWYSQWIARYGPDQASHYHSAAHECMAVISGEGATIRFGVADASSDADGHENGGVEVQASLGDVFVLPAGVAHKTFRPRPDSIGLDFMAPEDENGKLVASPTEARAYFEQVKMTGAFMMMGAYPKGYEWDFMVGGEHKGRFPEVWNVSVPEADPVLGVDPEGLRGLWSNSAKKE</sequence>
<evidence type="ECO:0000313" key="1">
    <source>
        <dbReference type="EMBL" id="KAF2733015.1"/>
    </source>
</evidence>
<accession>A0A9P4QWY1</accession>
<name>A0A9P4QWY1_9PLEO</name>
<evidence type="ECO:0008006" key="3">
    <source>
        <dbReference type="Google" id="ProtNLM"/>
    </source>
</evidence>
<organism evidence="1 2">
    <name type="scientific">Polyplosphaeria fusca</name>
    <dbReference type="NCBI Taxonomy" id="682080"/>
    <lineage>
        <taxon>Eukaryota</taxon>
        <taxon>Fungi</taxon>
        <taxon>Dikarya</taxon>
        <taxon>Ascomycota</taxon>
        <taxon>Pezizomycotina</taxon>
        <taxon>Dothideomycetes</taxon>
        <taxon>Pleosporomycetidae</taxon>
        <taxon>Pleosporales</taxon>
        <taxon>Tetraplosphaeriaceae</taxon>
        <taxon>Polyplosphaeria</taxon>
    </lineage>
</organism>
<dbReference type="PANTHER" id="PTHR36448:SF3">
    <property type="entry name" value="CUPIN TYPE-2 DOMAIN-CONTAINING PROTEIN"/>
    <property type="match status" value="1"/>
</dbReference>
<dbReference type="CDD" id="cd02219">
    <property type="entry name" value="cupin_YjlB-like"/>
    <property type="match status" value="1"/>
</dbReference>
<dbReference type="SUPFAM" id="SSF51182">
    <property type="entry name" value="RmlC-like cupins"/>
    <property type="match status" value="1"/>
</dbReference>
<dbReference type="Gene3D" id="2.60.120.10">
    <property type="entry name" value="Jelly Rolls"/>
    <property type="match status" value="1"/>
</dbReference>
<comment type="caution">
    <text evidence="1">The sequence shown here is derived from an EMBL/GenBank/DDBJ whole genome shotgun (WGS) entry which is preliminary data.</text>
</comment>
<reference evidence="1" key="1">
    <citation type="journal article" date="2020" name="Stud. Mycol.">
        <title>101 Dothideomycetes genomes: a test case for predicting lifestyles and emergence of pathogens.</title>
        <authorList>
            <person name="Haridas S."/>
            <person name="Albert R."/>
            <person name="Binder M."/>
            <person name="Bloem J."/>
            <person name="Labutti K."/>
            <person name="Salamov A."/>
            <person name="Andreopoulos B."/>
            <person name="Baker S."/>
            <person name="Barry K."/>
            <person name="Bills G."/>
            <person name="Bluhm B."/>
            <person name="Cannon C."/>
            <person name="Castanera R."/>
            <person name="Culley D."/>
            <person name="Daum C."/>
            <person name="Ezra D."/>
            <person name="Gonzalez J."/>
            <person name="Henrissat B."/>
            <person name="Kuo A."/>
            <person name="Liang C."/>
            <person name="Lipzen A."/>
            <person name="Lutzoni F."/>
            <person name="Magnuson J."/>
            <person name="Mondo S."/>
            <person name="Nolan M."/>
            <person name="Ohm R."/>
            <person name="Pangilinan J."/>
            <person name="Park H.-J."/>
            <person name="Ramirez L."/>
            <person name="Alfaro M."/>
            <person name="Sun H."/>
            <person name="Tritt A."/>
            <person name="Yoshinaga Y."/>
            <person name="Zwiers L.-H."/>
            <person name="Turgeon B."/>
            <person name="Goodwin S."/>
            <person name="Spatafora J."/>
            <person name="Crous P."/>
            <person name="Grigoriev I."/>
        </authorList>
    </citation>
    <scope>NUCLEOTIDE SEQUENCE</scope>
    <source>
        <strain evidence="1">CBS 125425</strain>
    </source>
</reference>
<protein>
    <recommendedName>
        <fullName evidence="3">Cupin type-1 domain-containing protein</fullName>
    </recommendedName>
</protein>
<dbReference type="OrthoDB" id="2446447at2759"/>
<dbReference type="Proteomes" id="UP000799444">
    <property type="component" value="Unassembled WGS sequence"/>
</dbReference>